<dbReference type="AlphaFoldDB" id="A0AAU8A3P6"/>
<dbReference type="InterPro" id="IPR036291">
    <property type="entry name" value="NAD(P)-bd_dom_sf"/>
</dbReference>
<dbReference type="RefSeq" id="WP_353439150.1">
    <property type="nucleotide sequence ID" value="NZ_CP099959.1"/>
</dbReference>
<dbReference type="PANTHER" id="PTHR43245">
    <property type="entry name" value="BIFUNCTIONAL POLYMYXIN RESISTANCE PROTEIN ARNA"/>
    <property type="match status" value="1"/>
</dbReference>
<evidence type="ECO:0000259" key="1">
    <source>
        <dbReference type="Pfam" id="PF01370"/>
    </source>
</evidence>
<sequence>MKILITGASGHLGTRAVEELSIKNEVYAVVRSTPKATKRNVVYQAIDFSSDWSSEVLPNQIDAVIHLAQSRHYREFPQQALEVFDVNLASTAKLLEYASRAGAKRFVLASTGGLHRPSSSVIGEHSQIDPPDGPLAHYFRCKQAAELLTTSYESLMDISILRPFFMYGPGQQADKLIMRLVESIRKDQPIKLTGSDGLIINPIFVDDVVNLLIAILDAPGSRTVITAGPDIVSIRTIAEVIGAQLGRSPIFEKIDGDEGRLIADHRAVEALLGRGLTGFAEGISQLLQ</sequence>
<proteinExistence type="predicted"/>
<reference evidence="2" key="1">
    <citation type="submission" date="2022-06" db="EMBL/GenBank/DDBJ databases">
        <title>New Polynucleobacter species.</title>
        <authorList>
            <person name="Hahn M.W."/>
        </authorList>
    </citation>
    <scope>NUCLEOTIDE SEQUENCE</scope>
    <source>
        <strain evidence="2">UK-FUSCHL-C3</strain>
    </source>
</reference>
<accession>A0AAU8A3P6</accession>
<dbReference type="Pfam" id="PF01370">
    <property type="entry name" value="Epimerase"/>
    <property type="match status" value="1"/>
</dbReference>
<dbReference type="Gene3D" id="3.40.50.720">
    <property type="entry name" value="NAD(P)-binding Rossmann-like Domain"/>
    <property type="match status" value="1"/>
</dbReference>
<feature type="domain" description="NAD-dependent epimerase/dehydratase" evidence="1">
    <location>
        <begin position="3"/>
        <end position="219"/>
    </location>
</feature>
<protein>
    <submittedName>
        <fullName evidence="2">NAD(P)-dependent oxidoreductase</fullName>
    </submittedName>
</protein>
<name>A0AAU8A3P6_9BURK</name>
<dbReference type="InterPro" id="IPR001509">
    <property type="entry name" value="Epimerase_deHydtase"/>
</dbReference>
<dbReference type="InterPro" id="IPR050177">
    <property type="entry name" value="Lipid_A_modif_metabolic_enz"/>
</dbReference>
<organism evidence="2">
    <name type="scientific">Polynucleobacter sp. UK-FUSCHL-C3</name>
    <dbReference type="NCBI Taxonomy" id="2955208"/>
    <lineage>
        <taxon>Bacteria</taxon>
        <taxon>Pseudomonadati</taxon>
        <taxon>Pseudomonadota</taxon>
        <taxon>Betaproteobacteria</taxon>
        <taxon>Burkholderiales</taxon>
        <taxon>Burkholderiaceae</taxon>
        <taxon>Polynucleobacter</taxon>
    </lineage>
</organism>
<evidence type="ECO:0000313" key="2">
    <source>
        <dbReference type="EMBL" id="XCC58005.1"/>
    </source>
</evidence>
<dbReference type="EMBL" id="CP099959">
    <property type="protein sequence ID" value="XCC58005.1"/>
    <property type="molecule type" value="Genomic_DNA"/>
</dbReference>
<dbReference type="SUPFAM" id="SSF51735">
    <property type="entry name" value="NAD(P)-binding Rossmann-fold domains"/>
    <property type="match status" value="1"/>
</dbReference>
<gene>
    <name evidence="2" type="ORF">NKE59_01570</name>
</gene>